<keyword evidence="4" id="KW-0732">Signal</keyword>
<feature type="domain" description="TNase-like" evidence="5">
    <location>
        <begin position="17"/>
        <end position="140"/>
    </location>
</feature>
<keyword evidence="3" id="KW-0378">Hydrolase</keyword>
<dbReference type="InterPro" id="IPR002071">
    <property type="entry name" value="Thermonucl_AS"/>
</dbReference>
<dbReference type="Gene3D" id="2.40.50.90">
    <property type="match status" value="1"/>
</dbReference>
<keyword evidence="2 6" id="KW-0255">Endonuclease</keyword>
<feature type="chain" id="PRO_5019837694" evidence="4">
    <location>
        <begin position="18"/>
        <end position="154"/>
    </location>
</feature>
<dbReference type="AlphaFoldDB" id="A0A495RJD1"/>
<organism evidence="6 7">
    <name type="scientific">Orbus hercynius</name>
    <dbReference type="NCBI Taxonomy" id="593135"/>
    <lineage>
        <taxon>Bacteria</taxon>
        <taxon>Pseudomonadati</taxon>
        <taxon>Pseudomonadota</taxon>
        <taxon>Gammaproteobacteria</taxon>
        <taxon>Orbales</taxon>
        <taxon>Orbaceae</taxon>
        <taxon>Orbus</taxon>
    </lineage>
</organism>
<dbReference type="InterPro" id="IPR035437">
    <property type="entry name" value="SNase_OB-fold_sf"/>
</dbReference>
<evidence type="ECO:0000313" key="7">
    <source>
        <dbReference type="Proteomes" id="UP000278542"/>
    </source>
</evidence>
<dbReference type="GO" id="GO:0003676">
    <property type="term" value="F:nucleic acid binding"/>
    <property type="evidence" value="ECO:0007669"/>
    <property type="project" value="InterPro"/>
</dbReference>
<dbReference type="PANTHER" id="PTHR12302">
    <property type="entry name" value="EBNA2 BINDING PROTEIN P100"/>
    <property type="match status" value="1"/>
</dbReference>
<evidence type="ECO:0000256" key="4">
    <source>
        <dbReference type="SAM" id="SignalP"/>
    </source>
</evidence>
<reference evidence="6 7" key="1">
    <citation type="submission" date="2018-10" db="EMBL/GenBank/DDBJ databases">
        <title>Genomic Encyclopedia of Type Strains, Phase IV (KMG-IV): sequencing the most valuable type-strain genomes for metagenomic binning, comparative biology and taxonomic classification.</title>
        <authorList>
            <person name="Goeker M."/>
        </authorList>
    </citation>
    <scope>NUCLEOTIDE SEQUENCE [LARGE SCALE GENOMIC DNA]</scope>
    <source>
        <strain evidence="6 7">DSM 22228</strain>
    </source>
</reference>
<dbReference type="PANTHER" id="PTHR12302:SF3">
    <property type="entry name" value="SERINE_THREONINE-PROTEIN KINASE 31"/>
    <property type="match status" value="1"/>
</dbReference>
<evidence type="ECO:0000313" key="6">
    <source>
        <dbReference type="EMBL" id="RKS87441.1"/>
    </source>
</evidence>
<name>A0A495RJD1_9GAMM</name>
<dbReference type="GO" id="GO:0016787">
    <property type="term" value="F:hydrolase activity"/>
    <property type="evidence" value="ECO:0007669"/>
    <property type="project" value="UniProtKB-KW"/>
</dbReference>
<dbReference type="SMART" id="SM00318">
    <property type="entry name" value="SNc"/>
    <property type="match status" value="1"/>
</dbReference>
<accession>A0A495RJD1</accession>
<dbReference type="OrthoDB" id="6867997at2"/>
<dbReference type="EMBL" id="RBWY01000001">
    <property type="protein sequence ID" value="RKS87441.1"/>
    <property type="molecule type" value="Genomic_DNA"/>
</dbReference>
<comment type="caution">
    <text evidence="6">The sequence shown here is derived from an EMBL/GenBank/DDBJ whole genome shotgun (WGS) entry which is preliminary data.</text>
</comment>
<keyword evidence="1" id="KW-0540">Nuclease</keyword>
<dbReference type="PROSITE" id="PS50830">
    <property type="entry name" value="TNASE_3"/>
    <property type="match status" value="1"/>
</dbReference>
<evidence type="ECO:0000256" key="2">
    <source>
        <dbReference type="ARBA" id="ARBA00022759"/>
    </source>
</evidence>
<evidence type="ECO:0000259" key="5">
    <source>
        <dbReference type="PROSITE" id="PS50830"/>
    </source>
</evidence>
<dbReference type="CDD" id="cd00175">
    <property type="entry name" value="SNc"/>
    <property type="match status" value="1"/>
</dbReference>
<dbReference type="Pfam" id="PF00565">
    <property type="entry name" value="SNase"/>
    <property type="match status" value="1"/>
</dbReference>
<gene>
    <name evidence="6" type="ORF">DES39_0674</name>
</gene>
<evidence type="ECO:0000256" key="3">
    <source>
        <dbReference type="ARBA" id="ARBA00022801"/>
    </source>
</evidence>
<sequence>MIKKLLLLLFISSAALADFSAKVINVIDGDTIDVLTSHDQRIRIRLYGIDAPERGQAYVNKSRQFLTTLIGGKTVQITHKGGDIYHRSLGTVYYINDNINAKMVENGYAWAYRYRGNVAVPSMVALESAAKANRLGLWQDNNPTPPWDFRQNNR</sequence>
<proteinExistence type="predicted"/>
<dbReference type="PROSITE" id="PS01123">
    <property type="entry name" value="TNASE_1"/>
    <property type="match status" value="1"/>
</dbReference>
<feature type="signal peptide" evidence="4">
    <location>
        <begin position="1"/>
        <end position="17"/>
    </location>
</feature>
<dbReference type="InterPro" id="IPR016071">
    <property type="entry name" value="Staphylococal_nuclease_OB-fold"/>
</dbReference>
<keyword evidence="7" id="KW-1185">Reference proteome</keyword>
<dbReference type="RefSeq" id="WP_121144339.1">
    <property type="nucleotide sequence ID" value="NZ_RBWY01000001.1"/>
</dbReference>
<dbReference type="Proteomes" id="UP000278542">
    <property type="component" value="Unassembled WGS sequence"/>
</dbReference>
<dbReference type="GO" id="GO:0004519">
    <property type="term" value="F:endonuclease activity"/>
    <property type="evidence" value="ECO:0007669"/>
    <property type="project" value="UniProtKB-KW"/>
</dbReference>
<protein>
    <submittedName>
        <fullName evidence="6">Endonuclease YncB(Thermonuclease family)</fullName>
    </submittedName>
</protein>
<dbReference type="SUPFAM" id="SSF50199">
    <property type="entry name" value="Staphylococcal nuclease"/>
    <property type="match status" value="1"/>
</dbReference>
<evidence type="ECO:0000256" key="1">
    <source>
        <dbReference type="ARBA" id="ARBA00022722"/>
    </source>
</evidence>